<dbReference type="GO" id="GO:0022904">
    <property type="term" value="P:respiratory electron transport chain"/>
    <property type="evidence" value="ECO:0007669"/>
    <property type="project" value="TreeGrafter"/>
</dbReference>
<protein>
    <recommendedName>
        <fullName evidence="4">succinate dehydrogenase</fullName>
        <ecNumber evidence="4">1.3.5.1</ecNumber>
    </recommendedName>
</protein>
<dbReference type="GO" id="GO:0051538">
    <property type="term" value="F:3 iron, 4 sulfur cluster binding"/>
    <property type="evidence" value="ECO:0007669"/>
    <property type="project" value="UniProtKB-KW"/>
</dbReference>
<evidence type="ECO:0000256" key="6">
    <source>
        <dbReference type="ARBA" id="ARBA00022714"/>
    </source>
</evidence>
<organism evidence="11">
    <name type="scientific">marine sediment metagenome</name>
    <dbReference type="NCBI Taxonomy" id="412755"/>
    <lineage>
        <taxon>unclassified sequences</taxon>
        <taxon>metagenomes</taxon>
        <taxon>ecological metagenomes</taxon>
    </lineage>
</organism>
<dbReference type="NCBIfam" id="TIGR00384">
    <property type="entry name" value="dhsB"/>
    <property type="match status" value="1"/>
</dbReference>
<keyword evidence="7" id="KW-0560">Oxidoreductase</keyword>
<dbReference type="PANTHER" id="PTHR11921:SF29">
    <property type="entry name" value="SUCCINATE DEHYDROGENASE [UBIQUINONE] IRON-SULFUR SUBUNIT, MITOCHONDRIAL"/>
    <property type="match status" value="1"/>
</dbReference>
<comment type="cofactor">
    <cofactor evidence="1">
        <name>[3Fe-4S] cluster</name>
        <dbReference type="ChEBI" id="CHEBI:21137"/>
    </cofactor>
</comment>
<evidence type="ECO:0000256" key="4">
    <source>
        <dbReference type="ARBA" id="ARBA00012792"/>
    </source>
</evidence>
<dbReference type="GO" id="GO:0006099">
    <property type="term" value="P:tricarboxylic acid cycle"/>
    <property type="evidence" value="ECO:0007669"/>
    <property type="project" value="UniProtKB-KW"/>
</dbReference>
<dbReference type="SUPFAM" id="SSF46548">
    <property type="entry name" value="alpha-helical ferredoxin"/>
    <property type="match status" value="1"/>
</dbReference>
<reference evidence="11" key="1">
    <citation type="journal article" date="2014" name="Front. Microbiol.">
        <title>High frequency of phylogenetically diverse reductive dehalogenase-homologous genes in deep subseafloor sedimentary metagenomes.</title>
        <authorList>
            <person name="Kawai M."/>
            <person name="Futagami T."/>
            <person name="Toyoda A."/>
            <person name="Takaki Y."/>
            <person name="Nishi S."/>
            <person name="Hori S."/>
            <person name="Arai W."/>
            <person name="Tsubouchi T."/>
            <person name="Morono Y."/>
            <person name="Uchiyama I."/>
            <person name="Ito T."/>
            <person name="Fujiyama A."/>
            <person name="Inagaki F."/>
            <person name="Takami H."/>
        </authorList>
    </citation>
    <scope>NUCLEOTIDE SEQUENCE</scope>
    <source>
        <strain evidence="11">Expedition CK06-06</strain>
    </source>
</reference>
<keyword evidence="8" id="KW-0003">3Fe-4S</keyword>
<evidence type="ECO:0000256" key="7">
    <source>
        <dbReference type="ARBA" id="ARBA00023002"/>
    </source>
</evidence>
<keyword evidence="6" id="KW-0411">Iron-sulfur</keyword>
<comment type="caution">
    <text evidence="11">The sequence shown here is derived from an EMBL/GenBank/DDBJ whole genome shotgun (WGS) entry which is preliminary data.</text>
</comment>
<sequence>PKGRERSMEHEEVLRLERLVGCLLCGLCNGSCPIVHEDQEFLGPAALAKARRFYEDPRDMRHDGIIEMLNNEEGIRGCDLIYNCVKVCPRNVAPGGAIRKMKEDAERLPNLNNVGV</sequence>
<comment type="cofactor">
    <cofactor evidence="2">
        <name>[4Fe-4S] cluster</name>
        <dbReference type="ChEBI" id="CHEBI:49883"/>
    </cofactor>
</comment>
<comment type="cofactor">
    <cofactor evidence="9">
        <name>[2Fe-2S] cluster</name>
        <dbReference type="ChEBI" id="CHEBI:190135"/>
    </cofactor>
</comment>
<dbReference type="PANTHER" id="PTHR11921">
    <property type="entry name" value="SUCCINATE DEHYDROGENASE IRON-SULFUR PROTEIN"/>
    <property type="match status" value="1"/>
</dbReference>
<keyword evidence="6" id="KW-0408">Iron</keyword>
<dbReference type="InterPro" id="IPR017896">
    <property type="entry name" value="4Fe4S_Fe-S-bd"/>
</dbReference>
<gene>
    <name evidence="11" type="ORF">S01H1_49180</name>
</gene>
<evidence type="ECO:0000256" key="9">
    <source>
        <dbReference type="ARBA" id="ARBA00034078"/>
    </source>
</evidence>
<evidence type="ECO:0000259" key="10">
    <source>
        <dbReference type="Pfam" id="PF13183"/>
    </source>
</evidence>
<dbReference type="AlphaFoldDB" id="X0VP62"/>
<accession>X0VP62</accession>
<evidence type="ECO:0000256" key="3">
    <source>
        <dbReference type="ARBA" id="ARBA00009433"/>
    </source>
</evidence>
<feature type="non-terminal residue" evidence="11">
    <location>
        <position position="1"/>
    </location>
</feature>
<dbReference type="Gene3D" id="1.10.1060.10">
    <property type="entry name" value="Alpha-helical ferredoxin"/>
    <property type="match status" value="1"/>
</dbReference>
<dbReference type="EMBL" id="BARS01031617">
    <property type="protein sequence ID" value="GAG20174.1"/>
    <property type="molecule type" value="Genomic_DNA"/>
</dbReference>
<dbReference type="InterPro" id="IPR009051">
    <property type="entry name" value="Helical_ferredxn"/>
</dbReference>
<evidence type="ECO:0000256" key="2">
    <source>
        <dbReference type="ARBA" id="ARBA00001966"/>
    </source>
</evidence>
<dbReference type="Pfam" id="PF13183">
    <property type="entry name" value="Fer4_8"/>
    <property type="match status" value="1"/>
</dbReference>
<evidence type="ECO:0000256" key="1">
    <source>
        <dbReference type="ARBA" id="ARBA00001927"/>
    </source>
</evidence>
<dbReference type="InterPro" id="IPR017900">
    <property type="entry name" value="4Fe4S_Fe_S_CS"/>
</dbReference>
<name>X0VP62_9ZZZZ</name>
<dbReference type="GO" id="GO:0051537">
    <property type="term" value="F:2 iron, 2 sulfur cluster binding"/>
    <property type="evidence" value="ECO:0007669"/>
    <property type="project" value="UniProtKB-KW"/>
</dbReference>
<dbReference type="GO" id="GO:0008177">
    <property type="term" value="F:succinate dehydrogenase (quinone) activity"/>
    <property type="evidence" value="ECO:0007669"/>
    <property type="project" value="UniProtKB-EC"/>
</dbReference>
<evidence type="ECO:0000256" key="5">
    <source>
        <dbReference type="ARBA" id="ARBA00022532"/>
    </source>
</evidence>
<dbReference type="PROSITE" id="PS00198">
    <property type="entry name" value="4FE4S_FER_1"/>
    <property type="match status" value="1"/>
</dbReference>
<keyword evidence="6" id="KW-0001">2Fe-2S</keyword>
<keyword evidence="5" id="KW-0816">Tricarboxylic acid cycle</keyword>
<dbReference type="InterPro" id="IPR004489">
    <property type="entry name" value="Succ_DH/fum_Rdtase_Fe-S"/>
</dbReference>
<keyword evidence="6" id="KW-0479">Metal-binding</keyword>
<dbReference type="EC" id="1.3.5.1" evidence="4"/>
<dbReference type="InterPro" id="IPR050573">
    <property type="entry name" value="SDH/FRD_Iron-Sulfur"/>
</dbReference>
<evidence type="ECO:0000256" key="8">
    <source>
        <dbReference type="ARBA" id="ARBA00023291"/>
    </source>
</evidence>
<evidence type="ECO:0000313" key="11">
    <source>
        <dbReference type="EMBL" id="GAG20174.1"/>
    </source>
</evidence>
<proteinExistence type="inferred from homology"/>
<comment type="similarity">
    <text evidence="3">Belongs to the succinate dehydrogenase/fumarate reductase iron-sulfur protein family.</text>
</comment>
<feature type="domain" description="4Fe-4S ferredoxin-type" evidence="10">
    <location>
        <begin position="21"/>
        <end position="92"/>
    </location>
</feature>